<evidence type="ECO:0000313" key="1">
    <source>
        <dbReference type="EMBL" id="KAL3952830.1"/>
    </source>
</evidence>
<gene>
    <name evidence="1" type="ORF">ACCO45_012773</name>
</gene>
<dbReference type="EMBL" id="JBGNUJ010000012">
    <property type="protein sequence ID" value="KAL3952830.1"/>
    <property type="molecule type" value="Genomic_DNA"/>
</dbReference>
<organism evidence="1 2">
    <name type="scientific">Purpureocillium lilacinum</name>
    <name type="common">Paecilomyces lilacinus</name>
    <dbReference type="NCBI Taxonomy" id="33203"/>
    <lineage>
        <taxon>Eukaryota</taxon>
        <taxon>Fungi</taxon>
        <taxon>Dikarya</taxon>
        <taxon>Ascomycota</taxon>
        <taxon>Pezizomycotina</taxon>
        <taxon>Sordariomycetes</taxon>
        <taxon>Hypocreomycetidae</taxon>
        <taxon>Hypocreales</taxon>
        <taxon>Ophiocordycipitaceae</taxon>
        <taxon>Purpureocillium</taxon>
    </lineage>
</organism>
<protein>
    <submittedName>
        <fullName evidence="1">Uncharacterized protein</fullName>
    </submittedName>
</protein>
<comment type="caution">
    <text evidence="1">The sequence shown here is derived from an EMBL/GenBank/DDBJ whole genome shotgun (WGS) entry which is preliminary data.</text>
</comment>
<proteinExistence type="predicted"/>
<evidence type="ECO:0000313" key="2">
    <source>
        <dbReference type="Proteomes" id="UP001638806"/>
    </source>
</evidence>
<sequence>MHPFIHLPKFPVVICKTCGYACVADKVAGRLLARHRNLPVAGRRAVEHTVKSIPDIIHQRDELGRLEVPPPAIRAIPHLAPPKTDGLRWRKCPFVSRRLQKVRAHCRSAHDWQNPRSRRRPTRNEYAHPDKPRKEGVRCQRIFVSGSGSGWFEVGRTAGD</sequence>
<accession>A0ACC4D8X4</accession>
<dbReference type="Proteomes" id="UP001638806">
    <property type="component" value="Unassembled WGS sequence"/>
</dbReference>
<reference evidence="1" key="1">
    <citation type="submission" date="2024-12" db="EMBL/GenBank/DDBJ databases">
        <title>Comparative genomics and development of molecular markers within Purpureocillium lilacinum and among Purpureocillium species.</title>
        <authorList>
            <person name="Yeh Z.-Y."/>
            <person name="Ni N.-T."/>
            <person name="Lo P.-H."/>
            <person name="Mushyakhwo K."/>
            <person name="Lin C.-F."/>
            <person name="Nai Y.-S."/>
        </authorList>
    </citation>
    <scope>NUCLEOTIDE SEQUENCE</scope>
    <source>
        <strain evidence="1">NCHU-NPUST-175</strain>
    </source>
</reference>
<name>A0ACC4D8X4_PURLI</name>
<keyword evidence="2" id="KW-1185">Reference proteome</keyword>